<dbReference type="InterPro" id="IPR017853">
    <property type="entry name" value="GH"/>
</dbReference>
<evidence type="ECO:0000256" key="6">
    <source>
        <dbReference type="ARBA" id="ARBA00022679"/>
    </source>
</evidence>
<evidence type="ECO:0000256" key="5">
    <source>
        <dbReference type="ARBA" id="ARBA00022676"/>
    </source>
</evidence>
<keyword evidence="13" id="KW-1185">Reference proteome</keyword>
<evidence type="ECO:0000256" key="7">
    <source>
        <dbReference type="ARBA" id="ARBA00023277"/>
    </source>
</evidence>
<evidence type="ECO:0000313" key="13">
    <source>
        <dbReference type="Proteomes" id="UP000242222"/>
    </source>
</evidence>
<evidence type="ECO:0000256" key="10">
    <source>
        <dbReference type="RuleBase" id="RU361207"/>
    </source>
</evidence>
<dbReference type="GO" id="GO:0004134">
    <property type="term" value="F:4-alpha-glucanotransferase activity"/>
    <property type="evidence" value="ECO:0007669"/>
    <property type="project" value="UniProtKB-EC"/>
</dbReference>
<dbReference type="Gene3D" id="3.20.20.80">
    <property type="entry name" value="Glycosidases"/>
    <property type="match status" value="1"/>
</dbReference>
<dbReference type="Proteomes" id="UP000242222">
    <property type="component" value="Unassembled WGS sequence"/>
</dbReference>
<dbReference type="InterPro" id="IPR003385">
    <property type="entry name" value="Glyco_hydro_77"/>
</dbReference>
<evidence type="ECO:0000256" key="9">
    <source>
        <dbReference type="ARBA" id="ARBA00031501"/>
    </source>
</evidence>
<dbReference type="AlphaFoldDB" id="A0A1I4YXT1"/>
<dbReference type="STRING" id="1367852.SAMN05216516_10794"/>
<evidence type="ECO:0000256" key="2">
    <source>
        <dbReference type="ARBA" id="ARBA00005684"/>
    </source>
</evidence>
<protein>
    <recommendedName>
        <fullName evidence="4 10">4-alpha-glucanotransferase</fullName>
        <ecNumber evidence="3 10">2.4.1.25</ecNumber>
    </recommendedName>
    <alternativeName>
        <fullName evidence="8 10">Amylomaltase</fullName>
    </alternativeName>
    <alternativeName>
        <fullName evidence="9 10">Disproportionating enzyme</fullName>
    </alternativeName>
</protein>
<name>A0A1I4YXT1_9GAMM</name>
<dbReference type="Pfam" id="PF21226">
    <property type="entry name" value="MalQ_N"/>
    <property type="match status" value="1"/>
</dbReference>
<evidence type="ECO:0000256" key="3">
    <source>
        <dbReference type="ARBA" id="ARBA00012560"/>
    </source>
</evidence>
<dbReference type="GO" id="GO:0005975">
    <property type="term" value="P:carbohydrate metabolic process"/>
    <property type="evidence" value="ECO:0007669"/>
    <property type="project" value="InterPro"/>
</dbReference>
<dbReference type="NCBIfam" id="NF008274">
    <property type="entry name" value="PRK11052.1"/>
    <property type="match status" value="1"/>
</dbReference>
<dbReference type="InterPro" id="IPR048458">
    <property type="entry name" value="MalQ_N"/>
</dbReference>
<evidence type="ECO:0000313" key="12">
    <source>
        <dbReference type="EMBL" id="SFN42876.1"/>
    </source>
</evidence>
<accession>A0A1I4YXT1</accession>
<dbReference type="PANTHER" id="PTHR32438">
    <property type="entry name" value="4-ALPHA-GLUCANOTRANSFERASE DPE1, CHLOROPLASTIC/AMYLOPLASTIC"/>
    <property type="match status" value="1"/>
</dbReference>
<gene>
    <name evidence="12" type="ORF">SAMN05216516_10794</name>
</gene>
<keyword evidence="6 10" id="KW-0808">Transferase</keyword>
<evidence type="ECO:0000256" key="4">
    <source>
        <dbReference type="ARBA" id="ARBA00020295"/>
    </source>
</evidence>
<keyword evidence="5 10" id="KW-0328">Glycosyltransferase</keyword>
<feature type="domain" description="MalQ N-terminal beta-sandwich" evidence="11">
    <location>
        <begin position="52"/>
        <end position="124"/>
    </location>
</feature>
<dbReference type="OrthoDB" id="9763489at2"/>
<dbReference type="Pfam" id="PF02446">
    <property type="entry name" value="Glyco_hydro_77"/>
    <property type="match status" value="1"/>
</dbReference>
<proteinExistence type="inferred from homology"/>
<sequence length="692" mass="77887">MRSPEIYQAAQAAGIIDEYRSAKGEVLTVSDENITLLLAAMAQAPAEETGPLPRVRVFTRRRGNRIAVSRGGSWQLISEQGRCWRGSVEHGGEIKLPASLPLGYHGLILMVQEQQWHCRIIIAPSRCYQPAELKAGEKRWGVMVQLYTLRSANNWGIGDFGDLQQLIRQVADWGGDFIGLNPLHALYPALPEYASPYSPSSRLWLNINYIDVPAVEDFQLSSSAQRWWRSEKTQRQLDAARETQFVDYTAVSTLKMTALRHAWHYFCKRDEGEDERIAFAAFIEQGGDSLWQQAAYDLIQAEQAGGDGSGGDWQQWPAALRQGNSDAVKAFCQPRQNALEFYQWLQWLARRQYDRCWQVCLQSGMTIGLYRDLAVGVAQGGAETWCDRELYCMAASVGAPPDPLGPLGQNWCLPPVHPKVLQARGYQPFIDLLRANMTSSGALRIDHVMSMLRLWWIPKGKSADHGAYVSYPVDDLLAVLALESQRHRCMVIGEDLGTVPQQVVSKLRRSAVYSWKVLWFEQTAADRYRAPSRWARQAIASASTHDLPTLEGFWTRRDLQLGAKLAMYSDAGVYPSLLEDRERQKQALLNALHHAGCLPASAGKNARRMAMSPGLRRGIHLFLAQTESALLGLQPEDWLAMHLPVNVPGTVDEYPNWRRKLSQPLDGIFADKEIKKLVMAVDRRRRSRGPAR</sequence>
<evidence type="ECO:0000256" key="8">
    <source>
        <dbReference type="ARBA" id="ARBA00031423"/>
    </source>
</evidence>
<comment type="catalytic activity">
    <reaction evidence="1 10">
        <text>Transfers a segment of a (1-&gt;4)-alpha-D-glucan to a new position in an acceptor, which may be glucose or a (1-&gt;4)-alpha-D-glucan.</text>
        <dbReference type="EC" id="2.4.1.25"/>
    </reaction>
</comment>
<keyword evidence="7 10" id="KW-0119">Carbohydrate metabolism</keyword>
<comment type="similarity">
    <text evidence="2 10">Belongs to the disproportionating enzyme family.</text>
</comment>
<dbReference type="RefSeq" id="WP_092878193.1">
    <property type="nucleotide sequence ID" value="NZ_FOVC01000007.1"/>
</dbReference>
<dbReference type="EC" id="2.4.1.25" evidence="3 10"/>
<dbReference type="NCBIfam" id="TIGR00217">
    <property type="entry name" value="malQ"/>
    <property type="match status" value="1"/>
</dbReference>
<reference evidence="13" key="1">
    <citation type="submission" date="2016-10" db="EMBL/GenBank/DDBJ databases">
        <authorList>
            <person name="Varghese N."/>
            <person name="Submissions S."/>
        </authorList>
    </citation>
    <scope>NUCLEOTIDE SEQUENCE [LARGE SCALE GENOMIC DNA]</scope>
    <source>
        <strain evidence="13">N6PO6</strain>
    </source>
</reference>
<dbReference type="EMBL" id="FOVC01000007">
    <property type="protein sequence ID" value="SFN42876.1"/>
    <property type="molecule type" value="Genomic_DNA"/>
</dbReference>
<organism evidence="12 13">
    <name type="scientific">Izhakiella capsodis</name>
    <dbReference type="NCBI Taxonomy" id="1367852"/>
    <lineage>
        <taxon>Bacteria</taxon>
        <taxon>Pseudomonadati</taxon>
        <taxon>Pseudomonadota</taxon>
        <taxon>Gammaproteobacteria</taxon>
        <taxon>Enterobacterales</taxon>
        <taxon>Erwiniaceae</taxon>
        <taxon>Izhakiella</taxon>
    </lineage>
</organism>
<evidence type="ECO:0000256" key="1">
    <source>
        <dbReference type="ARBA" id="ARBA00000439"/>
    </source>
</evidence>
<dbReference type="PANTHER" id="PTHR32438:SF5">
    <property type="entry name" value="4-ALPHA-GLUCANOTRANSFERASE DPE1, CHLOROPLASTIC_AMYLOPLASTIC"/>
    <property type="match status" value="1"/>
</dbReference>
<dbReference type="SUPFAM" id="SSF51445">
    <property type="entry name" value="(Trans)glycosidases"/>
    <property type="match status" value="1"/>
</dbReference>
<evidence type="ECO:0000259" key="11">
    <source>
        <dbReference type="Pfam" id="PF21226"/>
    </source>
</evidence>